<name>A0A7C5QDH9_CALS0</name>
<gene>
    <name evidence="5" type="ORF">ENM11_01370</name>
</gene>
<dbReference type="GO" id="GO:0002181">
    <property type="term" value="P:cytoplasmic translation"/>
    <property type="evidence" value="ECO:0007669"/>
    <property type="project" value="TreeGrafter"/>
</dbReference>
<dbReference type="InterPro" id="IPR012678">
    <property type="entry name" value="Ribosomal_uL23/eL15/eS24_sf"/>
</dbReference>
<dbReference type="GO" id="GO:0003735">
    <property type="term" value="F:structural constituent of ribosome"/>
    <property type="evidence" value="ECO:0007669"/>
    <property type="project" value="InterPro"/>
</dbReference>
<dbReference type="SUPFAM" id="SSF54189">
    <property type="entry name" value="Ribosomal proteins S24e, L23 and L15e"/>
    <property type="match status" value="1"/>
</dbReference>
<dbReference type="PANTHER" id="PTHR11847">
    <property type="entry name" value="RIBOSOMAL PROTEIN L15"/>
    <property type="match status" value="1"/>
</dbReference>
<dbReference type="Gene3D" id="3.40.1120.10">
    <property type="entry name" value="Ribosomal protein l15e"/>
    <property type="match status" value="1"/>
</dbReference>
<evidence type="ECO:0000256" key="3">
    <source>
        <dbReference type="ARBA" id="ARBA00023274"/>
    </source>
</evidence>
<dbReference type="AlphaFoldDB" id="A0A7C5QDH9"/>
<proteinExistence type="inferred from homology"/>
<reference evidence="5" key="1">
    <citation type="journal article" date="2020" name="mSystems">
        <title>Genome- and Community-Level Interaction Insights into Carbon Utilization and Element Cycling Functions of Hydrothermarchaeota in Hydrothermal Sediment.</title>
        <authorList>
            <person name="Zhou Z."/>
            <person name="Liu Y."/>
            <person name="Xu W."/>
            <person name="Pan J."/>
            <person name="Luo Z.H."/>
            <person name="Li M."/>
        </authorList>
    </citation>
    <scope>NUCLEOTIDE SEQUENCE [LARGE SCALE GENOMIC DNA]</scope>
    <source>
        <strain evidence="5">SpSt-1056</strain>
    </source>
</reference>
<accession>A0A7C5QDH9</accession>
<dbReference type="Pfam" id="PF00827">
    <property type="entry name" value="Ribosomal_L15e"/>
    <property type="match status" value="1"/>
</dbReference>
<protein>
    <recommendedName>
        <fullName evidence="4">50S ribosomal protein L15e</fullName>
    </recommendedName>
</protein>
<evidence type="ECO:0000313" key="5">
    <source>
        <dbReference type="EMBL" id="HHK67792.1"/>
    </source>
</evidence>
<evidence type="ECO:0000256" key="4">
    <source>
        <dbReference type="ARBA" id="ARBA00035535"/>
    </source>
</evidence>
<keyword evidence="2 5" id="KW-0689">Ribosomal protein</keyword>
<keyword evidence="3" id="KW-0687">Ribonucleoprotein</keyword>
<dbReference type="SMART" id="SM01384">
    <property type="entry name" value="Ribosomal_L15e"/>
    <property type="match status" value="1"/>
</dbReference>
<evidence type="ECO:0000256" key="1">
    <source>
        <dbReference type="ARBA" id="ARBA00006857"/>
    </source>
</evidence>
<dbReference type="GO" id="GO:0022625">
    <property type="term" value="C:cytosolic large ribosomal subunit"/>
    <property type="evidence" value="ECO:0007669"/>
    <property type="project" value="TreeGrafter"/>
</dbReference>
<dbReference type="GO" id="GO:0003723">
    <property type="term" value="F:RNA binding"/>
    <property type="evidence" value="ECO:0007669"/>
    <property type="project" value="TreeGrafter"/>
</dbReference>
<dbReference type="EMBL" id="DRWN01000013">
    <property type="protein sequence ID" value="HHK67792.1"/>
    <property type="molecule type" value="Genomic_DNA"/>
</dbReference>
<sequence>MSLYKMLNKYWRERPQPLVISMRRRLVEWRREKSVVRVDKPLRLDRARSVGYRDKQGYVVLRVRVRRGGFSKPRPRSGRRPKAIGVVRHKVNVSMKDEAVQRALKNYPNLKALGAYPLASDSLYKWFEVIAVDPNHPSVKP</sequence>
<dbReference type="PANTHER" id="PTHR11847:SF4">
    <property type="entry name" value="LARGE RIBOSOMAL SUBUNIT PROTEIN EL15"/>
    <property type="match status" value="1"/>
</dbReference>
<organism evidence="5">
    <name type="scientific">Caldiarchaeum subterraneum</name>
    <dbReference type="NCBI Taxonomy" id="311458"/>
    <lineage>
        <taxon>Archaea</taxon>
        <taxon>Nitrososphaerota</taxon>
        <taxon>Candidatus Caldarchaeales</taxon>
        <taxon>Candidatus Caldarchaeaceae</taxon>
        <taxon>Candidatus Caldarchaeum</taxon>
    </lineage>
</organism>
<comment type="caution">
    <text evidence="5">The sequence shown here is derived from an EMBL/GenBank/DDBJ whole genome shotgun (WGS) entry which is preliminary data.</text>
</comment>
<dbReference type="InterPro" id="IPR024794">
    <property type="entry name" value="Rbsml_eL15_core_dom_sf"/>
</dbReference>
<comment type="similarity">
    <text evidence="1">Belongs to the eukaryotic ribosomal protein eL15 family.</text>
</comment>
<dbReference type="InterPro" id="IPR000439">
    <property type="entry name" value="Ribosomal_eL15"/>
</dbReference>
<evidence type="ECO:0000256" key="2">
    <source>
        <dbReference type="ARBA" id="ARBA00022980"/>
    </source>
</evidence>